<keyword evidence="4" id="KW-1185">Reference proteome</keyword>
<dbReference type="AlphaFoldDB" id="A0A3D9DUY5"/>
<proteinExistence type="predicted"/>
<evidence type="ECO:0000313" key="3">
    <source>
        <dbReference type="EMBL" id="REC94588.1"/>
    </source>
</evidence>
<organism evidence="3 4">
    <name type="scientific">Kushneria indalinina DSM 14324</name>
    <dbReference type="NCBI Taxonomy" id="1122140"/>
    <lineage>
        <taxon>Bacteria</taxon>
        <taxon>Pseudomonadati</taxon>
        <taxon>Pseudomonadota</taxon>
        <taxon>Gammaproteobacteria</taxon>
        <taxon>Oceanospirillales</taxon>
        <taxon>Halomonadaceae</taxon>
        <taxon>Kushneria</taxon>
    </lineage>
</organism>
<name>A0A3D9DUY5_9GAMM</name>
<dbReference type="InterPro" id="IPR043166">
    <property type="entry name" value="LarA-like_C"/>
</dbReference>
<dbReference type="Pfam" id="PF21113">
    <property type="entry name" value="LarA_C"/>
    <property type="match status" value="1"/>
</dbReference>
<dbReference type="EMBL" id="QRDJ01000007">
    <property type="protein sequence ID" value="REC94588.1"/>
    <property type="molecule type" value="Genomic_DNA"/>
</dbReference>
<comment type="caution">
    <text evidence="3">The sequence shown here is derived from an EMBL/GenBank/DDBJ whole genome shotgun (WGS) entry which is preliminary data.</text>
</comment>
<dbReference type="OrthoDB" id="9770545at2"/>
<evidence type="ECO:0000259" key="1">
    <source>
        <dbReference type="Pfam" id="PF09861"/>
    </source>
</evidence>
<dbReference type="Gene3D" id="3.40.50.11440">
    <property type="match status" value="1"/>
</dbReference>
<dbReference type="InterPro" id="IPR048520">
    <property type="entry name" value="LarA_C"/>
</dbReference>
<dbReference type="InterPro" id="IPR047926">
    <property type="entry name" value="Ni_dep_LarA"/>
</dbReference>
<protein>
    <submittedName>
        <fullName evidence="3">Nickel-dependent lactate racemase</fullName>
    </submittedName>
</protein>
<feature type="domain" description="Lactate racemase C-terminal" evidence="2">
    <location>
        <begin position="271"/>
        <end position="411"/>
    </location>
</feature>
<dbReference type="InterPro" id="IPR048068">
    <property type="entry name" value="LarA-like"/>
</dbReference>
<dbReference type="Proteomes" id="UP000256334">
    <property type="component" value="Unassembled WGS sequence"/>
</dbReference>
<reference evidence="3 4" key="1">
    <citation type="submission" date="2018-07" db="EMBL/GenBank/DDBJ databases">
        <title>Genomic Encyclopedia of Type Strains, Phase IV (KMG-IV): sequencing the most valuable type-strain genomes for metagenomic binning, comparative biology and taxonomic classification.</title>
        <authorList>
            <person name="Goeker M."/>
        </authorList>
    </citation>
    <scope>NUCLEOTIDE SEQUENCE [LARGE SCALE GENOMIC DNA]</scope>
    <source>
        <strain evidence="3 4">DSM 14324</strain>
    </source>
</reference>
<gene>
    <name evidence="3" type="ORF">C8D72_1414</name>
</gene>
<dbReference type="PANTHER" id="PTHR33171">
    <property type="entry name" value="LAR_N DOMAIN-CONTAINING PROTEIN"/>
    <property type="match status" value="1"/>
</dbReference>
<feature type="domain" description="LarA-like N-terminal" evidence="1">
    <location>
        <begin position="7"/>
        <end position="207"/>
    </location>
</feature>
<evidence type="ECO:0000259" key="2">
    <source>
        <dbReference type="Pfam" id="PF21113"/>
    </source>
</evidence>
<accession>A0A3D9DUY5</accession>
<dbReference type="GO" id="GO:0050043">
    <property type="term" value="F:lactate racemase activity"/>
    <property type="evidence" value="ECO:0007669"/>
    <property type="project" value="InterPro"/>
</dbReference>
<dbReference type="Gene3D" id="3.90.226.30">
    <property type="match status" value="1"/>
</dbReference>
<dbReference type="PANTHER" id="PTHR33171:SF17">
    <property type="entry name" value="LARA-LIKE N-TERMINAL DOMAIN-CONTAINING PROTEIN"/>
    <property type="match status" value="1"/>
</dbReference>
<evidence type="ECO:0000313" key="4">
    <source>
        <dbReference type="Proteomes" id="UP000256334"/>
    </source>
</evidence>
<dbReference type="Pfam" id="PF09861">
    <property type="entry name" value="Lar_N"/>
    <property type="match status" value="1"/>
</dbReference>
<sequence>MKTSLLYGRGELALEVPDDAFIVTPPAQPALESPQQAVRDALDAPIDTSPLRDMVQATDRVAIVISDITRPTPNHVLVPLLIETLGHVPHEQFVIINGTGTHRDQTEEELRTMLGDWVVDHIEIINNHCDNYDELVNVGDNSFGCPSWLNKRYVEADFRIVTGFIEPHFFAGFSGGPKGIMPGIAGLETILTFHNARMIGDPRSTWGNMADNPLQAMTREINALCPPHFMLNVTLNRDKAITKVFAGDMTQAHRRGCDHELKHAMVRCDERFDVVITGNSGYPLDQNLYQAVKGMSAAHKIVREGGTILMAAECSDGLPDHGRFAEILGMADSPQKLLEMIENPEFSMLDQWQVQKQAVIQCWADVMLYSTLSDDQAQLAMMTPVHDLEETLATLKARYGENMRVAVMPLGPLTVPYVDDNATVEDDNA</sequence>
<dbReference type="InterPro" id="IPR018657">
    <property type="entry name" value="LarA-like_N"/>
</dbReference>
<dbReference type="NCBIfam" id="NF033504">
    <property type="entry name" value="Ni_dep_LarA"/>
    <property type="match status" value="1"/>
</dbReference>
<dbReference type="RefSeq" id="WP_115853709.1">
    <property type="nucleotide sequence ID" value="NZ_QRDJ01000007.1"/>
</dbReference>